<organism evidence="2">
    <name type="scientific">Oryza brachyantha</name>
    <name type="common">malo sina</name>
    <dbReference type="NCBI Taxonomy" id="4533"/>
    <lineage>
        <taxon>Eukaryota</taxon>
        <taxon>Viridiplantae</taxon>
        <taxon>Streptophyta</taxon>
        <taxon>Embryophyta</taxon>
        <taxon>Tracheophyta</taxon>
        <taxon>Spermatophyta</taxon>
        <taxon>Magnoliopsida</taxon>
        <taxon>Liliopsida</taxon>
        <taxon>Poales</taxon>
        <taxon>Poaceae</taxon>
        <taxon>BOP clade</taxon>
        <taxon>Oryzoideae</taxon>
        <taxon>Oryzeae</taxon>
        <taxon>Oryzinae</taxon>
        <taxon>Oryza</taxon>
    </lineage>
</organism>
<evidence type="ECO:0000256" key="1">
    <source>
        <dbReference type="SAM" id="MobiDB-lite"/>
    </source>
</evidence>
<proteinExistence type="predicted"/>
<accession>J3KX86</accession>
<dbReference type="AlphaFoldDB" id="J3KX86"/>
<dbReference type="Proteomes" id="UP000006038">
    <property type="component" value="Chromosome 1"/>
</dbReference>
<evidence type="ECO:0000313" key="3">
    <source>
        <dbReference type="Proteomes" id="UP000006038"/>
    </source>
</evidence>
<feature type="compositionally biased region" description="Basic and acidic residues" evidence="1">
    <location>
        <begin position="1"/>
        <end position="10"/>
    </location>
</feature>
<reference evidence="2" key="2">
    <citation type="submission" date="2013-04" db="UniProtKB">
        <authorList>
            <consortium name="EnsemblPlants"/>
        </authorList>
    </citation>
    <scope>IDENTIFICATION</scope>
</reference>
<dbReference type="Gramene" id="OB01G15920.1">
    <property type="protein sequence ID" value="OB01G15920.1"/>
    <property type="gene ID" value="OB01G15920"/>
</dbReference>
<feature type="region of interest" description="Disordered" evidence="1">
    <location>
        <begin position="1"/>
        <end position="23"/>
    </location>
</feature>
<name>J3KX86_ORYBR</name>
<evidence type="ECO:0000313" key="2">
    <source>
        <dbReference type="EnsemblPlants" id="OB01G15920.1"/>
    </source>
</evidence>
<protein>
    <submittedName>
        <fullName evidence="2">Uncharacterized protein</fullName>
    </submittedName>
</protein>
<dbReference type="HOGENOM" id="CLU_1629609_0_0_1"/>
<dbReference type="EnsemblPlants" id="OB01G15920.1">
    <property type="protein sequence ID" value="OB01G15920.1"/>
    <property type="gene ID" value="OB01G15920"/>
</dbReference>
<reference evidence="2" key="1">
    <citation type="journal article" date="2013" name="Nat. Commun.">
        <title>Whole-genome sequencing of Oryza brachyantha reveals mechanisms underlying Oryza genome evolution.</title>
        <authorList>
            <person name="Chen J."/>
            <person name="Huang Q."/>
            <person name="Gao D."/>
            <person name="Wang J."/>
            <person name="Lang Y."/>
            <person name="Liu T."/>
            <person name="Li B."/>
            <person name="Bai Z."/>
            <person name="Luis Goicoechea J."/>
            <person name="Liang C."/>
            <person name="Chen C."/>
            <person name="Zhang W."/>
            <person name="Sun S."/>
            <person name="Liao Y."/>
            <person name="Zhang X."/>
            <person name="Yang L."/>
            <person name="Song C."/>
            <person name="Wang M."/>
            <person name="Shi J."/>
            <person name="Liu G."/>
            <person name="Liu J."/>
            <person name="Zhou H."/>
            <person name="Zhou W."/>
            <person name="Yu Q."/>
            <person name="An N."/>
            <person name="Chen Y."/>
            <person name="Cai Q."/>
            <person name="Wang B."/>
            <person name="Liu B."/>
            <person name="Min J."/>
            <person name="Huang Y."/>
            <person name="Wu H."/>
            <person name="Li Z."/>
            <person name="Zhang Y."/>
            <person name="Yin Y."/>
            <person name="Song W."/>
            <person name="Jiang J."/>
            <person name="Jackson S.A."/>
            <person name="Wing R.A."/>
            <person name="Wang J."/>
            <person name="Chen M."/>
        </authorList>
    </citation>
    <scope>NUCLEOTIDE SEQUENCE [LARGE SCALE GENOMIC DNA]</scope>
    <source>
        <strain evidence="2">cv. IRGC 101232</strain>
    </source>
</reference>
<keyword evidence="3" id="KW-1185">Reference proteome</keyword>
<sequence>MAQAAAEDRPPLPPPQPQADKSLDNLYHRGISPARAVGRSNPCPCTCTGLLRSCLLACLSVAGSPNRFVIEETQRERERDEEDRVQMILLQYECMSVRASGRAGLGAYLYSLMPFLVLHGVRTDRSSVLDPPVSLANLRLPVGLPLLFIATSGEKFSEMPPLV</sequence>